<evidence type="ECO:0000313" key="4">
    <source>
        <dbReference type="EMBL" id="ERJ11311.1"/>
    </source>
</evidence>
<evidence type="ECO:0000313" key="5">
    <source>
        <dbReference type="Proteomes" id="UP000005707"/>
    </source>
</evidence>
<dbReference type="Pfam" id="PF12974">
    <property type="entry name" value="Phosphonate-bd"/>
    <property type="match status" value="1"/>
</dbReference>
<evidence type="ECO:0000256" key="1">
    <source>
        <dbReference type="ARBA" id="ARBA00007162"/>
    </source>
</evidence>
<comment type="similarity">
    <text evidence="1">Belongs to the phosphate/phosphite/phosphonate binding protein family.</text>
</comment>
<reference evidence="4 5" key="2">
    <citation type="journal article" date="2013" name="PLoS ONE">
        <title>INDIGO - INtegrated Data Warehouse of MIcrobial GenOmes with Examples from the Red Sea Extremophiles.</title>
        <authorList>
            <person name="Alam I."/>
            <person name="Antunes A."/>
            <person name="Kamau A.A."/>
            <person name="Ba Alawi W."/>
            <person name="Kalkatawi M."/>
            <person name="Stingl U."/>
            <person name="Bajic V.B."/>
        </authorList>
    </citation>
    <scope>NUCLEOTIDE SEQUENCE [LARGE SCALE GENOMIC DNA]</scope>
    <source>
        <strain evidence="4 5">SSD-17B</strain>
    </source>
</reference>
<keyword evidence="5" id="KW-1185">Reference proteome</keyword>
<dbReference type="STRING" id="1033810.HLPCO_002613"/>
<dbReference type="CDD" id="cd01071">
    <property type="entry name" value="PBP2_PhnD_like"/>
    <property type="match status" value="1"/>
</dbReference>
<evidence type="ECO:0000256" key="2">
    <source>
        <dbReference type="ARBA" id="ARBA00022729"/>
    </source>
</evidence>
<dbReference type="PROSITE" id="PS51257">
    <property type="entry name" value="PROKAR_LIPOPROTEIN"/>
    <property type="match status" value="1"/>
</dbReference>
<proteinExistence type="inferred from homology"/>
<dbReference type="PANTHER" id="PTHR35841">
    <property type="entry name" value="PHOSPHONATES-BINDING PERIPLASMIC PROTEIN"/>
    <property type="match status" value="1"/>
</dbReference>
<organism evidence="4 5">
    <name type="scientific">Haloplasma contractile SSD-17B</name>
    <dbReference type="NCBI Taxonomy" id="1033810"/>
    <lineage>
        <taxon>Bacteria</taxon>
        <taxon>Bacillati</taxon>
        <taxon>Mycoplasmatota</taxon>
        <taxon>Mollicutes</taxon>
        <taxon>Haloplasmatales</taxon>
        <taxon>Haloplasmataceae</taxon>
        <taxon>Haloplasma</taxon>
    </lineage>
</organism>
<dbReference type="OrthoDB" id="9776786at2"/>
<evidence type="ECO:0000256" key="3">
    <source>
        <dbReference type="SAM" id="SignalP"/>
    </source>
</evidence>
<feature type="chain" id="PRO_5003367192" evidence="3">
    <location>
        <begin position="20"/>
        <end position="305"/>
    </location>
</feature>
<dbReference type="PANTHER" id="PTHR35841:SF1">
    <property type="entry name" value="PHOSPHONATES-BINDING PERIPLASMIC PROTEIN"/>
    <property type="match status" value="1"/>
</dbReference>
<dbReference type="InParanoid" id="F7Q147"/>
<dbReference type="EMBL" id="AFNU02000012">
    <property type="protein sequence ID" value="ERJ11311.1"/>
    <property type="molecule type" value="Genomic_DNA"/>
</dbReference>
<dbReference type="GO" id="GO:0055085">
    <property type="term" value="P:transmembrane transport"/>
    <property type="evidence" value="ECO:0007669"/>
    <property type="project" value="InterPro"/>
</dbReference>
<reference evidence="4 5" key="1">
    <citation type="journal article" date="2011" name="J. Bacteriol.">
        <title>Genome sequence of Haloplasma contractile, an unusual contractile bacterium from a deep-sea anoxic brine lake.</title>
        <authorList>
            <person name="Antunes A."/>
            <person name="Alam I."/>
            <person name="El Dorry H."/>
            <person name="Siam R."/>
            <person name="Robertson A."/>
            <person name="Bajic V.B."/>
            <person name="Stingl U."/>
        </authorList>
    </citation>
    <scope>NUCLEOTIDE SEQUENCE [LARGE SCALE GENOMIC DNA]</scope>
    <source>
        <strain evidence="4 5">SSD-17B</strain>
    </source>
</reference>
<feature type="signal peptide" evidence="3">
    <location>
        <begin position="1"/>
        <end position="19"/>
    </location>
</feature>
<dbReference type="GO" id="GO:0043190">
    <property type="term" value="C:ATP-binding cassette (ABC) transporter complex"/>
    <property type="evidence" value="ECO:0007669"/>
    <property type="project" value="InterPro"/>
</dbReference>
<dbReference type="Gene3D" id="3.40.190.10">
    <property type="entry name" value="Periplasmic binding protein-like II"/>
    <property type="match status" value="2"/>
</dbReference>
<dbReference type="eggNOG" id="COG3221">
    <property type="taxonomic scope" value="Bacteria"/>
</dbReference>
<keyword evidence="2 3" id="KW-0732">Signal</keyword>
<dbReference type="InterPro" id="IPR005770">
    <property type="entry name" value="PhnD"/>
</dbReference>
<sequence>MKKLFSVLLVTVLALGLGACTSKKDDANTGADDNRPEKLVMGFVPSSNSDTIADTVEPLAELLSQRLDIEVEGRVMTNYNALVEAMGTNEVQIGFVPSFAYVVANEEYGVEVILKSERYGSGSYVGQYLVRTDSGIDTMDDLRGKVWAYGDATSTSGFLFPASQIIDLYSDVTDPTTDFFSDTVESGSHDNSIIAVMEGNADVATTFDDARVLVSEDYPNIMTDTKVIGYTDPIPNDTISVTKELDDELVQEIREAFYGFNANEDMLAIMKDVYSWDAIALAEDSEYDVVRSTYNKFKDSINLGN</sequence>
<dbReference type="NCBIfam" id="TIGR01098">
    <property type="entry name" value="3A0109s03R"/>
    <property type="match status" value="1"/>
</dbReference>
<protein>
    <submittedName>
        <fullName evidence="4">Phosphonate ABC transporter phosphonate-binding protein putative</fullName>
    </submittedName>
</protein>
<accession>F7Q147</accession>
<dbReference type="SUPFAM" id="SSF53850">
    <property type="entry name" value="Periplasmic binding protein-like II"/>
    <property type="match status" value="1"/>
</dbReference>
<name>F7Q147_9MOLU</name>
<comment type="caution">
    <text evidence="4">The sequence shown here is derived from an EMBL/GenBank/DDBJ whole genome shotgun (WGS) entry which is preliminary data.</text>
</comment>
<dbReference type="Proteomes" id="UP000005707">
    <property type="component" value="Unassembled WGS sequence"/>
</dbReference>
<gene>
    <name evidence="4" type="ORF">HLPCO_002613</name>
</gene>
<dbReference type="RefSeq" id="WP_008827212.1">
    <property type="nucleotide sequence ID" value="NZ_AFNU02000012.1"/>
</dbReference>
<dbReference type="AlphaFoldDB" id="F7Q147"/>